<accession>A0A840XNZ8</accession>
<dbReference type="AlphaFoldDB" id="A0A840XNZ8"/>
<gene>
    <name evidence="1" type="ORF">FHS88_000559</name>
</gene>
<dbReference type="EMBL" id="JACIJE010000001">
    <property type="protein sequence ID" value="MBB5688449.1"/>
    <property type="molecule type" value="Genomic_DNA"/>
</dbReference>
<comment type="caution">
    <text evidence="1">The sequence shown here is derived from an EMBL/GenBank/DDBJ whole genome shotgun (WGS) entry which is preliminary data.</text>
</comment>
<dbReference type="RefSeq" id="WP_184481053.1">
    <property type="nucleotide sequence ID" value="NZ_JAAEDJ010000308.1"/>
</dbReference>
<reference evidence="1 2" key="1">
    <citation type="submission" date="2020-08" db="EMBL/GenBank/DDBJ databases">
        <title>Genomic Encyclopedia of Type Strains, Phase IV (KMG-IV): sequencing the most valuable type-strain genomes for metagenomic binning, comparative biology and taxonomic classification.</title>
        <authorList>
            <person name="Goeker M."/>
        </authorList>
    </citation>
    <scope>NUCLEOTIDE SEQUENCE [LARGE SCALE GENOMIC DNA]</scope>
    <source>
        <strain evidence="1 2">DSM 25895</strain>
    </source>
</reference>
<keyword evidence="2" id="KW-1185">Reference proteome</keyword>
<evidence type="ECO:0008006" key="3">
    <source>
        <dbReference type="Google" id="ProtNLM"/>
    </source>
</evidence>
<name>A0A840XNZ8_9PROT</name>
<organism evidence="1 2">
    <name type="scientific">Neoroseomonas alkaliterrae</name>
    <dbReference type="NCBI Taxonomy" id="1452450"/>
    <lineage>
        <taxon>Bacteria</taxon>
        <taxon>Pseudomonadati</taxon>
        <taxon>Pseudomonadota</taxon>
        <taxon>Alphaproteobacteria</taxon>
        <taxon>Acetobacterales</taxon>
        <taxon>Acetobacteraceae</taxon>
        <taxon>Neoroseomonas</taxon>
    </lineage>
</organism>
<evidence type="ECO:0000313" key="2">
    <source>
        <dbReference type="Proteomes" id="UP000562254"/>
    </source>
</evidence>
<sequence length="209" mass="20632">MPPRRAALALPIAACGGAAPPAGPSPALSAESAIIAAEAWHTDLCLPAAALREGPLSPALAEAPGAAGLALGFGLEAWMRADRPGSAEALGALAGGPAVVSFRILWAATPPGAEESVALRLPAGGTAAILGFVAGQIAGPPPAASPSGRWLLVPSRLPYTLGFTCNTWVMRALGEAGLPVPVSGIRFRGEAMAAIRAEAARQGTAQAAG</sequence>
<evidence type="ECO:0000313" key="1">
    <source>
        <dbReference type="EMBL" id="MBB5688449.1"/>
    </source>
</evidence>
<proteinExistence type="predicted"/>
<protein>
    <recommendedName>
        <fullName evidence="3">DUF2459 domain-containing protein</fullName>
    </recommendedName>
</protein>
<dbReference type="Proteomes" id="UP000562254">
    <property type="component" value="Unassembled WGS sequence"/>
</dbReference>